<accession>A0A7C3RMM6</accession>
<dbReference type="Pfam" id="PF04465">
    <property type="entry name" value="DUF499"/>
    <property type="match status" value="1"/>
</dbReference>
<feature type="compositionally biased region" description="Basic and acidic residues" evidence="2">
    <location>
        <begin position="749"/>
        <end position="758"/>
    </location>
</feature>
<dbReference type="GO" id="GO:0005524">
    <property type="term" value="F:ATP binding"/>
    <property type="evidence" value="ECO:0007669"/>
    <property type="project" value="UniProtKB-KW"/>
</dbReference>
<organism evidence="3">
    <name type="scientific">Dictyoglomus thermophilum</name>
    <dbReference type="NCBI Taxonomy" id="14"/>
    <lineage>
        <taxon>Bacteria</taxon>
        <taxon>Pseudomonadati</taxon>
        <taxon>Dictyoglomota</taxon>
        <taxon>Dictyoglomia</taxon>
        <taxon>Dictyoglomales</taxon>
        <taxon>Dictyoglomaceae</taxon>
        <taxon>Dictyoglomus</taxon>
    </lineage>
</organism>
<dbReference type="EMBL" id="DTIN01000020">
    <property type="protein sequence ID" value="HFX13717.1"/>
    <property type="molecule type" value="Genomic_DNA"/>
</dbReference>
<evidence type="ECO:0000313" key="3">
    <source>
        <dbReference type="EMBL" id="HFX13717.1"/>
    </source>
</evidence>
<comment type="caution">
    <text evidence="3">The sequence shown here is derived from an EMBL/GenBank/DDBJ whole genome shotgun (WGS) entry which is preliminary data.</text>
</comment>
<dbReference type="SUPFAM" id="SSF52540">
    <property type="entry name" value="P-loop containing nucleoside triphosphate hydrolases"/>
    <property type="match status" value="1"/>
</dbReference>
<sequence length="848" mass="98867">MSSLVPFVQIARPHQDILEGKFTLDVYAADLWRVYKGDAPSEYVDPVIFFQKTHMTHGLNELIKVVEERLEGKGRNSTLQLQTPFGGGKTHSLIALYHKAREWGANVVVLEGTAFDAKDVRLWEEMERQLTGKIEITKGDTSCGKEKLIEILHKNEPVLILMDEVLAYCVKSAGINLGETTLLEQTIVFFQELTQAVASSGRSMLVVTLPSSDMEQYGEKGEEIFQRVSKIFGRMQEIFTPIAEEEISSVIRKRLFQWMDEDKAKIVVNEYVDYLERENLFSKKEDLESYRKKFLNSYPFKPEVIEILYTRWGSYPNFQRTRGVLRLLSQVVYDLKDEKIPFIGLGDFNLKNNRIRRELLEHIGNEYDSVIAHDITLETSGAKKVDTEMGSSYSPYKLGTKVVTCIFMTSFSGKKDSTYKGINIRELKIYTSLPEIQSSVIDDVVNKLREKLFFLSDDGLYFTNEPNLNRMVVITKENITYHEINEEERKIIENSISKDKSISVYIFPQFPRDIPDNKNIKIVITKDTDENKFREFLEKLGETPRVYRNTLIFLYPDESYRVSFQDYIKTKLAYEKIYKDVNIKLDEKRRKEIEKKLENLKEKEYEELRKYYRNLYLPNGKTIPNLGLATIGKNKLDKEILEFLRSERIIFDKITPKYIEERYLKEEVSTKNLLESFYRTPGNPILLNEGVLKNAIIEGVKIGIFYIKREGKIYEEPTFEDDEVLTKERQDVQVKESATPQIKEEEEVYPPKHQRDVEVENPPYGTSLSSSETLVKKYKKIYLSFNIKNKGNFAYIFRVLNELSKNFDDINVHIEISLEKGEIEAKDYEILREGLGQINVEFEKEETE</sequence>
<keyword evidence="1" id="KW-0175">Coiled coil</keyword>
<dbReference type="AlphaFoldDB" id="A0A7C3RMM6"/>
<proteinExistence type="predicted"/>
<protein>
    <submittedName>
        <fullName evidence="3">ATP-binding protein</fullName>
    </submittedName>
</protein>
<dbReference type="InterPro" id="IPR027417">
    <property type="entry name" value="P-loop_NTPase"/>
</dbReference>
<reference evidence="3" key="1">
    <citation type="journal article" date="2020" name="mSystems">
        <title>Genome- and Community-Level Interaction Insights into Carbon Utilization and Element Cycling Functions of Hydrothermarchaeota in Hydrothermal Sediment.</title>
        <authorList>
            <person name="Zhou Z."/>
            <person name="Liu Y."/>
            <person name="Xu W."/>
            <person name="Pan J."/>
            <person name="Luo Z.H."/>
            <person name="Li M."/>
        </authorList>
    </citation>
    <scope>NUCLEOTIDE SEQUENCE [LARGE SCALE GENOMIC DNA]</scope>
    <source>
        <strain evidence="3">SpSt-81</strain>
    </source>
</reference>
<name>A0A7C3RMM6_DICTH</name>
<feature type="coiled-coil region" evidence="1">
    <location>
        <begin position="583"/>
        <end position="614"/>
    </location>
</feature>
<dbReference type="InterPro" id="IPR007555">
    <property type="entry name" value="DUF499"/>
</dbReference>
<feature type="region of interest" description="Disordered" evidence="2">
    <location>
        <begin position="735"/>
        <end position="764"/>
    </location>
</feature>
<keyword evidence="3" id="KW-0547">Nucleotide-binding</keyword>
<evidence type="ECO:0000256" key="1">
    <source>
        <dbReference type="SAM" id="Coils"/>
    </source>
</evidence>
<keyword evidence="3" id="KW-0067">ATP-binding</keyword>
<gene>
    <name evidence="3" type="ORF">ENW00_06125</name>
</gene>
<evidence type="ECO:0000256" key="2">
    <source>
        <dbReference type="SAM" id="MobiDB-lite"/>
    </source>
</evidence>